<evidence type="ECO:0000313" key="14">
    <source>
        <dbReference type="WBParaSite" id="NBR_0000661801-mRNA-1"/>
    </source>
</evidence>
<reference evidence="12 13" key="2">
    <citation type="submission" date="2018-11" db="EMBL/GenBank/DDBJ databases">
        <authorList>
            <consortium name="Pathogen Informatics"/>
        </authorList>
    </citation>
    <scope>NUCLEOTIDE SEQUENCE [LARGE SCALE GENOMIC DNA]</scope>
</reference>
<evidence type="ECO:0000313" key="13">
    <source>
        <dbReference type="Proteomes" id="UP000271162"/>
    </source>
</evidence>
<dbReference type="InterPro" id="IPR000873">
    <property type="entry name" value="AMP-dep_synth/lig_dom"/>
</dbReference>
<protein>
    <recommendedName>
        <fullName evidence="6">long-chain-fatty-acid--CoA ligase</fullName>
        <ecNumber evidence="6">6.2.1.3</ecNumber>
    </recommendedName>
    <alternativeName>
        <fullName evidence="8">Long-chain-fatty-acid--CoA ligase</fullName>
    </alternativeName>
</protein>
<comment type="catalytic activity">
    <reaction evidence="9">
        <text>tetracosanoate + ATP + CoA = tetracosanoyl-CoA + AMP + diphosphate</text>
        <dbReference type="Rhea" id="RHEA:33639"/>
        <dbReference type="ChEBI" id="CHEBI:30616"/>
        <dbReference type="ChEBI" id="CHEBI:31014"/>
        <dbReference type="ChEBI" id="CHEBI:33019"/>
        <dbReference type="ChEBI" id="CHEBI:57287"/>
        <dbReference type="ChEBI" id="CHEBI:65052"/>
        <dbReference type="ChEBI" id="CHEBI:456215"/>
    </reaction>
    <physiologicalReaction direction="left-to-right" evidence="9">
        <dbReference type="Rhea" id="RHEA:33640"/>
    </physiologicalReaction>
</comment>
<dbReference type="GO" id="GO:0005886">
    <property type="term" value="C:plasma membrane"/>
    <property type="evidence" value="ECO:0007669"/>
    <property type="project" value="TreeGrafter"/>
</dbReference>
<dbReference type="PROSITE" id="PS00455">
    <property type="entry name" value="AMP_BINDING"/>
    <property type="match status" value="1"/>
</dbReference>
<evidence type="ECO:0000313" key="12">
    <source>
        <dbReference type="EMBL" id="VDL70208.1"/>
    </source>
</evidence>
<feature type="domain" description="AMP-binding enzyme C-terminal" evidence="11">
    <location>
        <begin position="408"/>
        <end position="486"/>
    </location>
</feature>
<evidence type="ECO:0000256" key="3">
    <source>
        <dbReference type="ARBA" id="ARBA00022741"/>
    </source>
</evidence>
<dbReference type="GO" id="GO:0005789">
    <property type="term" value="C:endoplasmic reticulum membrane"/>
    <property type="evidence" value="ECO:0007669"/>
    <property type="project" value="TreeGrafter"/>
</dbReference>
<feature type="domain" description="AMP-dependent synthetase/ligase" evidence="10">
    <location>
        <begin position="124"/>
        <end position="218"/>
    </location>
</feature>
<keyword evidence="2" id="KW-0436">Ligase</keyword>
<feature type="domain" description="AMP-dependent synthetase/ligase" evidence="10">
    <location>
        <begin position="19"/>
        <end position="120"/>
    </location>
</feature>
<keyword evidence="4" id="KW-0276">Fatty acid metabolism</keyword>
<keyword evidence="5" id="KW-0067">ATP-binding</keyword>
<gene>
    <name evidence="12" type="ORF">NBR_LOCUS6619</name>
</gene>
<evidence type="ECO:0000256" key="5">
    <source>
        <dbReference type="ARBA" id="ARBA00022840"/>
    </source>
</evidence>
<dbReference type="SUPFAM" id="SSF56801">
    <property type="entry name" value="Acetyl-CoA synthetase-like"/>
    <property type="match status" value="1"/>
</dbReference>
<evidence type="ECO:0000259" key="11">
    <source>
        <dbReference type="Pfam" id="PF13193"/>
    </source>
</evidence>
<dbReference type="Gene3D" id="3.30.300.30">
    <property type="match status" value="1"/>
</dbReference>
<dbReference type="InterPro" id="IPR045851">
    <property type="entry name" value="AMP-bd_C_sf"/>
</dbReference>
<dbReference type="InterPro" id="IPR042099">
    <property type="entry name" value="ANL_N_sf"/>
</dbReference>
<dbReference type="WBParaSite" id="NBR_0000661801-mRNA-1">
    <property type="protein sequence ID" value="NBR_0000661801-mRNA-1"/>
    <property type="gene ID" value="NBR_0000661801"/>
</dbReference>
<dbReference type="EC" id="6.2.1.3" evidence="6"/>
<evidence type="ECO:0000256" key="9">
    <source>
        <dbReference type="ARBA" id="ARBA00048666"/>
    </source>
</evidence>
<evidence type="ECO:0000256" key="7">
    <source>
        <dbReference type="ARBA" id="ARBA00036527"/>
    </source>
</evidence>
<evidence type="ECO:0000256" key="6">
    <source>
        <dbReference type="ARBA" id="ARBA00026121"/>
    </source>
</evidence>
<accession>A0A158QXC5</accession>
<dbReference type="PANTHER" id="PTHR43107">
    <property type="entry name" value="LONG-CHAIN FATTY ACID TRANSPORT PROTEIN"/>
    <property type="match status" value="1"/>
</dbReference>
<keyword evidence="3" id="KW-0547">Nucleotide-binding</keyword>
<proteinExistence type="inferred from homology"/>
<dbReference type="Gene3D" id="3.40.50.12780">
    <property type="entry name" value="N-terminal domain of ligase-like"/>
    <property type="match status" value="2"/>
</dbReference>
<keyword evidence="4" id="KW-0443">Lipid metabolism</keyword>
<name>A0A158QXC5_NIPBR</name>
<dbReference type="PANTHER" id="PTHR43107:SF15">
    <property type="entry name" value="FATTY ACID TRANSPORT PROTEIN 3, ISOFORM A"/>
    <property type="match status" value="1"/>
</dbReference>
<keyword evidence="13" id="KW-1185">Reference proteome</keyword>
<dbReference type="EMBL" id="UYSL01019815">
    <property type="protein sequence ID" value="VDL70208.1"/>
    <property type="molecule type" value="Genomic_DNA"/>
</dbReference>
<comment type="catalytic activity">
    <reaction evidence="7">
        <text>a very long-chain fatty acid + ATP + CoA = a very long-chain fatty acyl-CoA + AMP + diphosphate</text>
        <dbReference type="Rhea" id="RHEA:54536"/>
        <dbReference type="ChEBI" id="CHEBI:30616"/>
        <dbReference type="ChEBI" id="CHEBI:33019"/>
        <dbReference type="ChEBI" id="CHEBI:57287"/>
        <dbReference type="ChEBI" id="CHEBI:58950"/>
        <dbReference type="ChEBI" id="CHEBI:138261"/>
        <dbReference type="ChEBI" id="CHEBI:456215"/>
    </reaction>
    <physiologicalReaction direction="left-to-right" evidence="7">
        <dbReference type="Rhea" id="RHEA:54537"/>
    </physiologicalReaction>
</comment>
<dbReference type="GO" id="GO:0004467">
    <property type="term" value="F:long-chain fatty acid-CoA ligase activity"/>
    <property type="evidence" value="ECO:0007669"/>
    <property type="project" value="UniProtKB-EC"/>
</dbReference>
<dbReference type="Proteomes" id="UP000271162">
    <property type="component" value="Unassembled WGS sequence"/>
</dbReference>
<dbReference type="OMA" id="IYRDVFK"/>
<dbReference type="GO" id="GO:0044539">
    <property type="term" value="P:long-chain fatty acid import into cell"/>
    <property type="evidence" value="ECO:0007669"/>
    <property type="project" value="TreeGrafter"/>
</dbReference>
<sequence>MRMRCSIAFWRNQGIQELFSETVRKYPTKEAIYDMTLGKSFTFTGLDELSCRYGNMLEKHTKLQTGDVVAIFMENSVHFVAAWLACAKIGVISAWINTNLRAESLAHSLNVSKASVVLCSESLEEDPLCYIFTSGTTGMPKPAVIKHFRYFYIATGGECAFGVKPRTDRIYVCLPLYHTSAGVLGIGQTIIHGATCVIRKKFSASNFWKDCVVHKCTVGEACSNCFWSRLINEEYLRPAIWHEFQQRFKIGRIAEFYGSTEGTSNLVNIDGKEGSCGFMTIITCFAPIYPIRLFKINEDTGELLRDENGYCIPIKPEVLLLGIIGTNISGEQGMLACTIRRNNPLYHFEGYVDDKETQKKIIQEPLPGANPVFLSGDILFWDKLGYFYFRDRIGDTYRWKGENVSSTQVEAILHKLTEVHECTVYGVEVPGCEGRAGMAAITPISPDVTTELLPLLYQKFTTGLPTYAVPCFLRITDQIEKTGTFKMKKSALQSLGLVANFSSTVYVLDHKNKTYTVLNNSILDDITHGRRAL</sequence>
<dbReference type="STRING" id="27835.A0A158QXC5"/>
<dbReference type="GO" id="GO:0005324">
    <property type="term" value="F:long-chain fatty acid transmembrane transporter activity"/>
    <property type="evidence" value="ECO:0007669"/>
    <property type="project" value="TreeGrafter"/>
</dbReference>
<evidence type="ECO:0000256" key="1">
    <source>
        <dbReference type="ARBA" id="ARBA00006432"/>
    </source>
</evidence>
<dbReference type="InterPro" id="IPR020845">
    <property type="entry name" value="AMP-binding_CS"/>
</dbReference>
<dbReference type="FunFam" id="3.30.300.30:FF:000002">
    <property type="entry name" value="Long-chain fatty acid transport protein 1"/>
    <property type="match status" value="1"/>
</dbReference>
<organism evidence="14">
    <name type="scientific">Nippostrongylus brasiliensis</name>
    <name type="common">Rat hookworm</name>
    <dbReference type="NCBI Taxonomy" id="27835"/>
    <lineage>
        <taxon>Eukaryota</taxon>
        <taxon>Metazoa</taxon>
        <taxon>Ecdysozoa</taxon>
        <taxon>Nematoda</taxon>
        <taxon>Chromadorea</taxon>
        <taxon>Rhabditida</taxon>
        <taxon>Rhabditina</taxon>
        <taxon>Rhabditomorpha</taxon>
        <taxon>Strongyloidea</taxon>
        <taxon>Heligmosomidae</taxon>
        <taxon>Nippostrongylus</taxon>
    </lineage>
</organism>
<dbReference type="Pfam" id="PF13193">
    <property type="entry name" value="AMP-binding_C"/>
    <property type="match status" value="1"/>
</dbReference>
<dbReference type="AlphaFoldDB" id="A0A158QXC5"/>
<dbReference type="InterPro" id="IPR025110">
    <property type="entry name" value="AMP-bd_C"/>
</dbReference>
<dbReference type="GO" id="GO:0005524">
    <property type="term" value="F:ATP binding"/>
    <property type="evidence" value="ECO:0007669"/>
    <property type="project" value="UniProtKB-KW"/>
</dbReference>
<evidence type="ECO:0000256" key="2">
    <source>
        <dbReference type="ARBA" id="ARBA00022598"/>
    </source>
</evidence>
<dbReference type="Pfam" id="PF00501">
    <property type="entry name" value="AMP-binding"/>
    <property type="match status" value="2"/>
</dbReference>
<reference evidence="14" key="1">
    <citation type="submission" date="2016-04" db="UniProtKB">
        <authorList>
            <consortium name="WormBaseParasite"/>
        </authorList>
    </citation>
    <scope>IDENTIFICATION</scope>
</reference>
<evidence type="ECO:0000256" key="4">
    <source>
        <dbReference type="ARBA" id="ARBA00022832"/>
    </source>
</evidence>
<evidence type="ECO:0000256" key="8">
    <source>
        <dbReference type="ARBA" id="ARBA00041297"/>
    </source>
</evidence>
<comment type="similarity">
    <text evidence="1">Belongs to the ATP-dependent AMP-binding enzyme family.</text>
</comment>
<evidence type="ECO:0000259" key="10">
    <source>
        <dbReference type="Pfam" id="PF00501"/>
    </source>
</evidence>